<dbReference type="AlphaFoldDB" id="A0A438IFL3"/>
<comment type="caution">
    <text evidence="1">The sequence shown here is derived from an EMBL/GenBank/DDBJ whole genome shotgun (WGS) entry which is preliminary data.</text>
</comment>
<dbReference type="EMBL" id="QGNW01000116">
    <property type="protein sequence ID" value="RVW95209.1"/>
    <property type="molecule type" value="Genomic_DNA"/>
</dbReference>
<name>A0A438IFL3_VITVI</name>
<evidence type="ECO:0000313" key="2">
    <source>
        <dbReference type="Proteomes" id="UP000288805"/>
    </source>
</evidence>
<dbReference type="Proteomes" id="UP000288805">
    <property type="component" value="Unassembled WGS sequence"/>
</dbReference>
<accession>A0A438IFL3</accession>
<sequence>MQPPCDDNDRANLLEFKQSFLVDKHVSEDPSAYPKVASWKQGGEAVIAAHGMVLSVKETLVM</sequence>
<organism evidence="1 2">
    <name type="scientific">Vitis vinifera</name>
    <name type="common">Grape</name>
    <dbReference type="NCBI Taxonomy" id="29760"/>
    <lineage>
        <taxon>Eukaryota</taxon>
        <taxon>Viridiplantae</taxon>
        <taxon>Streptophyta</taxon>
        <taxon>Embryophyta</taxon>
        <taxon>Tracheophyta</taxon>
        <taxon>Spermatophyta</taxon>
        <taxon>Magnoliopsida</taxon>
        <taxon>eudicotyledons</taxon>
        <taxon>Gunneridae</taxon>
        <taxon>Pentapetalae</taxon>
        <taxon>rosids</taxon>
        <taxon>Vitales</taxon>
        <taxon>Vitaceae</taxon>
        <taxon>Viteae</taxon>
        <taxon>Vitis</taxon>
    </lineage>
</organism>
<proteinExistence type="predicted"/>
<gene>
    <name evidence="1" type="ORF">CK203_025622</name>
</gene>
<reference evidence="1 2" key="1">
    <citation type="journal article" date="2018" name="PLoS Genet.">
        <title>Population sequencing reveals clonal diversity and ancestral inbreeding in the grapevine cultivar Chardonnay.</title>
        <authorList>
            <person name="Roach M.J."/>
            <person name="Johnson D.L."/>
            <person name="Bohlmann J."/>
            <person name="van Vuuren H.J."/>
            <person name="Jones S.J."/>
            <person name="Pretorius I.S."/>
            <person name="Schmidt S.A."/>
            <person name="Borneman A.R."/>
        </authorList>
    </citation>
    <scope>NUCLEOTIDE SEQUENCE [LARGE SCALE GENOMIC DNA]</scope>
    <source>
        <strain evidence="2">cv. Chardonnay</strain>
        <tissue evidence="1">Leaf</tissue>
    </source>
</reference>
<evidence type="ECO:0000313" key="1">
    <source>
        <dbReference type="EMBL" id="RVW95209.1"/>
    </source>
</evidence>
<protein>
    <submittedName>
        <fullName evidence="1">Uncharacterized protein</fullName>
    </submittedName>
</protein>